<dbReference type="InterPro" id="IPR025072">
    <property type="entry name" value="Fur_reg_FbpA"/>
</dbReference>
<dbReference type="Proteomes" id="UP001596549">
    <property type="component" value="Unassembled WGS sequence"/>
</dbReference>
<keyword evidence="2" id="KW-1185">Reference proteome</keyword>
<name>A0ABW2NVK6_9BACL</name>
<evidence type="ECO:0000313" key="2">
    <source>
        <dbReference type="Proteomes" id="UP001596549"/>
    </source>
</evidence>
<reference evidence="2" key="1">
    <citation type="journal article" date="2019" name="Int. J. Syst. Evol. Microbiol.">
        <title>The Global Catalogue of Microorganisms (GCM) 10K type strain sequencing project: providing services to taxonomists for standard genome sequencing and annotation.</title>
        <authorList>
            <consortium name="The Broad Institute Genomics Platform"/>
            <consortium name="The Broad Institute Genome Sequencing Center for Infectious Disease"/>
            <person name="Wu L."/>
            <person name="Ma J."/>
        </authorList>
    </citation>
    <scope>NUCLEOTIDE SEQUENCE [LARGE SCALE GENOMIC DNA]</scope>
    <source>
        <strain evidence="2">NBRC 106396</strain>
    </source>
</reference>
<protein>
    <submittedName>
        <fullName evidence="1">Fur-regulated basic protein FbpA</fullName>
    </submittedName>
</protein>
<dbReference type="RefSeq" id="WP_379751052.1">
    <property type="nucleotide sequence ID" value="NZ_JBHTCP010000051.1"/>
</dbReference>
<evidence type="ECO:0000313" key="1">
    <source>
        <dbReference type="EMBL" id="MFC7373278.1"/>
    </source>
</evidence>
<comment type="caution">
    <text evidence="1">The sequence shown here is derived from an EMBL/GenBank/DDBJ whole genome shotgun (WGS) entry which is preliminary data.</text>
</comment>
<dbReference type="Pfam" id="PF13076">
    <property type="entry name" value="Fur_reg_FbpA"/>
    <property type="match status" value="1"/>
</dbReference>
<proteinExistence type="predicted"/>
<dbReference type="EMBL" id="JBHTCP010000051">
    <property type="protein sequence ID" value="MFC7373278.1"/>
    <property type="molecule type" value="Genomic_DNA"/>
</dbReference>
<gene>
    <name evidence="1" type="ORF">ACFQPF_16685</name>
</gene>
<organism evidence="1 2">
    <name type="scientific">Fictibacillus iocasae</name>
    <dbReference type="NCBI Taxonomy" id="2715437"/>
    <lineage>
        <taxon>Bacteria</taxon>
        <taxon>Bacillati</taxon>
        <taxon>Bacillota</taxon>
        <taxon>Bacilli</taxon>
        <taxon>Bacillales</taxon>
        <taxon>Fictibacillaceae</taxon>
        <taxon>Fictibacillus</taxon>
    </lineage>
</organism>
<accession>A0ABW2NVK6</accession>
<sequence length="61" mass="7210">MEFEKGALRKAVEGRKAFLIQQLLHKGMMGMEDHRHLQDWTLSELENEWRKNNSVDEDLLG</sequence>